<dbReference type="AlphaFoldDB" id="A0A9P4I7P6"/>
<dbReference type="InterPro" id="IPR029063">
    <property type="entry name" value="SAM-dependent_MTases_sf"/>
</dbReference>
<dbReference type="OrthoDB" id="184880at2759"/>
<evidence type="ECO:0000313" key="2">
    <source>
        <dbReference type="Proteomes" id="UP000799772"/>
    </source>
</evidence>
<protein>
    <recommendedName>
        <fullName evidence="3">Methyltransferase</fullName>
    </recommendedName>
</protein>
<dbReference type="Gene3D" id="3.40.50.150">
    <property type="entry name" value="Vaccinia Virus protein VP39"/>
    <property type="match status" value="1"/>
</dbReference>
<dbReference type="SUPFAM" id="SSF53335">
    <property type="entry name" value="S-adenosyl-L-methionine-dependent methyltransferases"/>
    <property type="match status" value="1"/>
</dbReference>
<name>A0A9P4I7P6_9PEZI</name>
<evidence type="ECO:0000313" key="1">
    <source>
        <dbReference type="EMBL" id="KAF2093934.1"/>
    </source>
</evidence>
<organism evidence="1 2">
    <name type="scientific">Rhizodiscina lignyota</name>
    <dbReference type="NCBI Taxonomy" id="1504668"/>
    <lineage>
        <taxon>Eukaryota</taxon>
        <taxon>Fungi</taxon>
        <taxon>Dikarya</taxon>
        <taxon>Ascomycota</taxon>
        <taxon>Pezizomycotina</taxon>
        <taxon>Dothideomycetes</taxon>
        <taxon>Pleosporomycetidae</taxon>
        <taxon>Aulographales</taxon>
        <taxon>Rhizodiscinaceae</taxon>
        <taxon>Rhizodiscina</taxon>
    </lineage>
</organism>
<comment type="caution">
    <text evidence="1">The sequence shown here is derived from an EMBL/GenBank/DDBJ whole genome shotgun (WGS) entry which is preliminary data.</text>
</comment>
<keyword evidence="2" id="KW-1185">Reference proteome</keyword>
<evidence type="ECO:0008006" key="3">
    <source>
        <dbReference type="Google" id="ProtNLM"/>
    </source>
</evidence>
<dbReference type="EMBL" id="ML978136">
    <property type="protein sequence ID" value="KAF2093934.1"/>
    <property type="molecule type" value="Genomic_DNA"/>
</dbReference>
<proteinExistence type="predicted"/>
<gene>
    <name evidence="1" type="ORF">NA57DRAFT_47434</name>
</gene>
<dbReference type="Proteomes" id="UP000799772">
    <property type="component" value="Unassembled WGS sequence"/>
</dbReference>
<reference evidence="1" key="1">
    <citation type="journal article" date="2020" name="Stud. Mycol.">
        <title>101 Dothideomycetes genomes: a test case for predicting lifestyles and emergence of pathogens.</title>
        <authorList>
            <person name="Haridas S."/>
            <person name="Albert R."/>
            <person name="Binder M."/>
            <person name="Bloem J."/>
            <person name="Labutti K."/>
            <person name="Salamov A."/>
            <person name="Andreopoulos B."/>
            <person name="Baker S."/>
            <person name="Barry K."/>
            <person name="Bills G."/>
            <person name="Bluhm B."/>
            <person name="Cannon C."/>
            <person name="Castanera R."/>
            <person name="Culley D."/>
            <person name="Daum C."/>
            <person name="Ezra D."/>
            <person name="Gonzalez J."/>
            <person name="Henrissat B."/>
            <person name="Kuo A."/>
            <person name="Liang C."/>
            <person name="Lipzen A."/>
            <person name="Lutzoni F."/>
            <person name="Magnuson J."/>
            <person name="Mondo S."/>
            <person name="Nolan M."/>
            <person name="Ohm R."/>
            <person name="Pangilinan J."/>
            <person name="Park H.-J."/>
            <person name="Ramirez L."/>
            <person name="Alfaro M."/>
            <person name="Sun H."/>
            <person name="Tritt A."/>
            <person name="Yoshinaga Y."/>
            <person name="Zwiers L.-H."/>
            <person name="Turgeon B."/>
            <person name="Goodwin S."/>
            <person name="Spatafora J."/>
            <person name="Crous P."/>
            <person name="Grigoriev I."/>
        </authorList>
    </citation>
    <scope>NUCLEOTIDE SEQUENCE</scope>
    <source>
        <strain evidence="1">CBS 133067</strain>
    </source>
</reference>
<accession>A0A9P4I7P6</accession>
<sequence>MAEEQSEYLLGATDDEVRRLTIQQSIIKHGMGGKLILAPVDLSQSNLAILDSACADGLWLRDVSSQLKTPYKLVGADLMPQFFPKSTPPELKLIQHDFTNPWPAELHNSFDLVHQRLALAGARSASVEDSVKMLPTLLKPGGWVQLGELDLTEDPVDGDAAKALYRTMRTLFEKGESGNAHSCPGTMAGWLKEAGLIDVREEIVRIPVGKRVKDGEMAKISAAHMIHVATMIPEVTKKIGGEVPVEDVDLLSQTYPEELEKIGSEFRFIIAMGQKPN</sequence>